<dbReference type="Pfam" id="PF00076">
    <property type="entry name" value="RRM_1"/>
    <property type="match status" value="1"/>
</dbReference>
<feature type="compositionally biased region" description="Basic and acidic residues" evidence="19">
    <location>
        <begin position="529"/>
        <end position="551"/>
    </location>
</feature>
<dbReference type="FunFam" id="2.170.270.10:FF:000010">
    <property type="entry name" value="Histone-lysine N-methyltransferase"/>
    <property type="match status" value="1"/>
</dbReference>
<keyword evidence="13" id="KW-0539">Nucleus</keyword>
<evidence type="ECO:0000256" key="12">
    <source>
        <dbReference type="ARBA" id="ARBA00023163"/>
    </source>
</evidence>
<feature type="compositionally biased region" description="Polar residues" evidence="19">
    <location>
        <begin position="96"/>
        <end position="107"/>
    </location>
</feature>
<dbReference type="InterPro" id="IPR003616">
    <property type="entry name" value="Post-SET_dom"/>
</dbReference>
<dbReference type="SMART" id="SM01291">
    <property type="entry name" value="N-SET"/>
    <property type="match status" value="1"/>
</dbReference>
<dbReference type="GO" id="GO:0032259">
    <property type="term" value="P:methylation"/>
    <property type="evidence" value="ECO:0007669"/>
    <property type="project" value="UniProtKB-KW"/>
</dbReference>
<evidence type="ECO:0000256" key="3">
    <source>
        <dbReference type="ARBA" id="ARBA00012182"/>
    </source>
</evidence>
<feature type="region of interest" description="Disordered" evidence="19">
    <location>
        <begin position="1072"/>
        <end position="1100"/>
    </location>
</feature>
<dbReference type="InterPro" id="IPR046341">
    <property type="entry name" value="SET_dom_sf"/>
</dbReference>
<feature type="compositionally biased region" description="Low complexity" evidence="19">
    <location>
        <begin position="557"/>
        <end position="571"/>
    </location>
</feature>
<evidence type="ECO:0000259" key="20">
    <source>
        <dbReference type="PROSITE" id="PS50102"/>
    </source>
</evidence>
<dbReference type="InterPro" id="IPR012677">
    <property type="entry name" value="Nucleotide-bd_a/b_plait_sf"/>
</dbReference>
<feature type="compositionally biased region" description="Pro residues" evidence="19">
    <location>
        <begin position="198"/>
        <end position="268"/>
    </location>
</feature>
<dbReference type="HOGENOM" id="CLU_002889_0_0_1"/>
<dbReference type="Proteomes" id="UP000008370">
    <property type="component" value="Unassembled WGS sequence"/>
</dbReference>
<keyword evidence="5" id="KW-0158">Chromosome</keyword>
<dbReference type="Pfam" id="PF00856">
    <property type="entry name" value="SET"/>
    <property type="match status" value="1"/>
</dbReference>
<dbReference type="GO" id="GO:0005694">
    <property type="term" value="C:chromosome"/>
    <property type="evidence" value="ECO:0007669"/>
    <property type="project" value="UniProtKB-SubCell"/>
</dbReference>
<comment type="catalytic activity">
    <reaction evidence="16">
        <text>N(6)-methyl-L-lysyl(4)-[histone H3] + S-adenosyl-L-methionine = N(6),N(6)-dimethyl-L-lysyl(4)-[histone H3] + S-adenosyl-L-homocysteine + H(+)</text>
        <dbReference type="Rhea" id="RHEA:60268"/>
        <dbReference type="Rhea" id="RHEA-COMP:15540"/>
        <dbReference type="Rhea" id="RHEA-COMP:15543"/>
        <dbReference type="ChEBI" id="CHEBI:15378"/>
        <dbReference type="ChEBI" id="CHEBI:57856"/>
        <dbReference type="ChEBI" id="CHEBI:59789"/>
        <dbReference type="ChEBI" id="CHEBI:61929"/>
        <dbReference type="ChEBI" id="CHEBI:61976"/>
    </reaction>
</comment>
<comment type="catalytic activity">
    <reaction evidence="17">
        <text>N(6),N(6)-dimethyl-L-lysyl(4)-[histone H3] + S-adenosyl-L-methionine = N(6),N(6),N(6)-trimethyl-L-lysyl(4)-[histone H3] + S-adenosyl-L-homocysteine + H(+)</text>
        <dbReference type="Rhea" id="RHEA:60272"/>
        <dbReference type="Rhea" id="RHEA-COMP:15537"/>
        <dbReference type="Rhea" id="RHEA-COMP:15540"/>
        <dbReference type="ChEBI" id="CHEBI:15378"/>
        <dbReference type="ChEBI" id="CHEBI:57856"/>
        <dbReference type="ChEBI" id="CHEBI:59789"/>
        <dbReference type="ChEBI" id="CHEBI:61961"/>
        <dbReference type="ChEBI" id="CHEBI:61976"/>
    </reaction>
</comment>
<dbReference type="SMART" id="SM00317">
    <property type="entry name" value="SET"/>
    <property type="match status" value="1"/>
</dbReference>
<feature type="compositionally biased region" description="Low complexity" evidence="19">
    <location>
        <begin position="608"/>
        <end position="617"/>
    </location>
</feature>
<evidence type="ECO:0000256" key="13">
    <source>
        <dbReference type="ARBA" id="ARBA00023242"/>
    </source>
</evidence>
<proteinExistence type="predicted"/>
<feature type="domain" description="Post-SET" evidence="22">
    <location>
        <begin position="1373"/>
        <end position="1389"/>
    </location>
</feature>
<evidence type="ECO:0000256" key="16">
    <source>
        <dbReference type="ARBA" id="ARBA00047583"/>
    </source>
</evidence>
<dbReference type="RefSeq" id="XP_007394997.1">
    <property type="nucleotide sequence ID" value="XM_007394935.1"/>
</dbReference>
<feature type="compositionally biased region" description="Pro residues" evidence="19">
    <location>
        <begin position="285"/>
        <end position="309"/>
    </location>
</feature>
<evidence type="ECO:0000256" key="9">
    <source>
        <dbReference type="ARBA" id="ARBA00022853"/>
    </source>
</evidence>
<gene>
    <name evidence="23" type="ORF">PHACADRAFT_142398</name>
</gene>
<feature type="region of interest" description="Disordered" evidence="19">
    <location>
        <begin position="519"/>
        <end position="584"/>
    </location>
</feature>
<evidence type="ECO:0000259" key="21">
    <source>
        <dbReference type="PROSITE" id="PS50280"/>
    </source>
</evidence>
<dbReference type="InterPro" id="IPR024657">
    <property type="entry name" value="COMPASS_Set1_N-SET"/>
</dbReference>
<feature type="compositionally biased region" description="Low complexity" evidence="19">
    <location>
        <begin position="702"/>
        <end position="711"/>
    </location>
</feature>
<name>K5V3L9_PHACS</name>
<evidence type="ECO:0000256" key="4">
    <source>
        <dbReference type="ARBA" id="ARBA00015839"/>
    </source>
</evidence>
<keyword evidence="10 18" id="KW-0694">RNA-binding</keyword>
<feature type="region of interest" description="Disordered" evidence="19">
    <location>
        <begin position="608"/>
        <end position="726"/>
    </location>
</feature>
<feature type="compositionally biased region" description="Polar residues" evidence="19">
    <location>
        <begin position="17"/>
        <end position="38"/>
    </location>
</feature>
<dbReference type="InterPro" id="IPR001214">
    <property type="entry name" value="SET_dom"/>
</dbReference>
<evidence type="ECO:0000256" key="17">
    <source>
        <dbReference type="ARBA" id="ARBA00049129"/>
    </source>
</evidence>
<sequence>MSGKAPPRAPRALLNSFVPSAGSSTAAQPSNAPSSSRLGATPPTGPRSLTQRASTILQPPTAPSKYVNGHSVFPSGPAGGAPPKGPSAMRNKGKQFENSWNGSSPSGVNGCLSGRVGRVSSSVHPSIQSSPSQAQLGTQVNGIADQLRDEPASIPVPVPTPAPAPPTAPRSFFVAAGPSSLNNQPTGPARKISIRLRPQPPQPTTEPPPPPPPSSTPPPPPPPPIDAPPPPPPPGPPPPNDPLPPPPPPSGWPPSPPPPPPSDPPAPAPDDLICIAGASSKAPSSTPPPPAGQPPSPPPPPSEAPPLPPQEYILPEWPPPLSECPEGKDFKVLFDSATDRHREAKLRPLIDLVQKANPDRVKGKPGKEMLVRYNGEFVEGEPEPVPRDPRKDSKVRSRPPRTDFYEIKYEYDANSAGPAPPAAVLVLNLSPLTPNQTIRRHFSSYGPILSFEPQINTANGAALGIVLIRFSTHEEAKRCVEKEHGKRGATGIGNSLTIVEGEELKVVLDGEGKKLAAVMKGLDHRRRRDREERRRAEEKRKQEGERKKRETSVLMNTPSTSASHTPASSAPWRPSSHPSMLQAESMRAAHFTPHSSGSYAHFRINGSSSSSHLLSRSPATPSQSGLTGLPTPPIDSLVHGPARIRRAPQYGRMRDEDSGDGPPSYSRSHAPRPPLPPSHSSSAPSWRGRRAYSWRDRDDDASVPTSRSPSPIRRRGGFSRTAKQREHEAVVEELAKNGYDYVTLEAHGGQLSGAVREEDVKKFFTSFEVDKVLQDHIGWYVTFKTADTARRAAMFLNTGRRTLNRQAVNVIIHAAPSLQSLPSNTTWTDSELIEQAEKLILKDLRALLQQDVVERIVTDEIRRVMMEERSRGKTRVGAVPDGKGVLEERNAVTDPLVGLGISVSTGLKGLSFRKQKKYIEEPKPSAPQTPIVEESELPPVQEPEPTPIIDEELAVEEPPRKKPKKVTPKTVADEDIESEDDMPAPIVSITFTAEPTPPPRKRAPSVSGVIEEPPKKKSKKAEAKPKEPKKSKKSKKAEKAQEPVTIDELIHEVIPNENDFAAPALAHVRVTPTYESSPEPSVLPVQSKRPPKSTALSPPKAVNPFDADICADDEDEYFAKLALDEILHGIAPPTATLEVSEQPTEEPRPFRVHVTGSARTEGYYKIPHAEKSAYVAQYVTRTTANETNAEEEPATQPKNVTSSRSNRANARRRAQGLEEMNQVQLAMALSKGENAATELVKFNQLQTRKKHLRFARSPIHDWGLYAMEKISRGEMVIEYVGEIIRAQVADKREKAYERQGIGSSYLFRIDEDLVVDATKKGNLGRLINHSCDPNCTAKIITINSEKKIVIYAKQDIELGSEITYDYHFPIEQDKIPCLCGSAKCRGYLN</sequence>
<keyword evidence="11" id="KW-0805">Transcription regulation</keyword>
<accession>K5V3L9</accession>
<evidence type="ECO:0000256" key="15">
    <source>
        <dbReference type="ARBA" id="ARBA00047571"/>
    </source>
</evidence>
<evidence type="ECO:0000256" key="2">
    <source>
        <dbReference type="ARBA" id="ARBA00004286"/>
    </source>
</evidence>
<evidence type="ECO:0000256" key="14">
    <source>
        <dbReference type="ARBA" id="ARBA00030093"/>
    </source>
</evidence>
<dbReference type="EMBL" id="JH930471">
    <property type="protein sequence ID" value="EKM57176.1"/>
    <property type="molecule type" value="Genomic_DNA"/>
</dbReference>
<feature type="compositionally biased region" description="Basic and acidic residues" evidence="19">
    <location>
        <begin position="1012"/>
        <end position="1028"/>
    </location>
</feature>
<feature type="compositionally biased region" description="Acidic residues" evidence="19">
    <location>
        <begin position="973"/>
        <end position="982"/>
    </location>
</feature>
<keyword evidence="8" id="KW-0949">S-adenosyl-L-methionine</keyword>
<feature type="compositionally biased region" description="Low complexity" evidence="19">
    <location>
        <begin position="113"/>
        <end position="133"/>
    </location>
</feature>
<evidence type="ECO:0000256" key="18">
    <source>
        <dbReference type="PROSITE-ProRule" id="PRU00176"/>
    </source>
</evidence>
<keyword evidence="24" id="KW-1185">Reference proteome</keyword>
<feature type="compositionally biased region" description="Polar residues" evidence="19">
    <location>
        <begin position="47"/>
        <end position="58"/>
    </location>
</feature>
<dbReference type="InterPro" id="IPR035979">
    <property type="entry name" value="RBD_domain_sf"/>
</dbReference>
<dbReference type="GeneID" id="18908557"/>
<dbReference type="KEGG" id="pco:PHACADRAFT_142398"/>
<dbReference type="SUPFAM" id="SSF82199">
    <property type="entry name" value="SET domain"/>
    <property type="match status" value="1"/>
</dbReference>
<dbReference type="GO" id="GO:0140999">
    <property type="term" value="F:histone H3K4 trimethyltransferase activity"/>
    <property type="evidence" value="ECO:0007669"/>
    <property type="project" value="UniProtKB-EC"/>
</dbReference>
<feature type="region of interest" description="Disordered" evidence="19">
    <location>
        <begin position="379"/>
        <end position="399"/>
    </location>
</feature>
<feature type="compositionally biased region" description="Basic and acidic residues" evidence="19">
    <location>
        <begin position="384"/>
        <end position="399"/>
    </location>
</feature>
<dbReference type="EC" id="2.1.1.354" evidence="3"/>
<dbReference type="InterPro" id="IPR044570">
    <property type="entry name" value="Set1-like"/>
</dbReference>
<feature type="region of interest" description="Disordered" evidence="19">
    <location>
        <begin position="1"/>
        <end position="323"/>
    </location>
</feature>
<dbReference type="Gene3D" id="2.170.270.10">
    <property type="entry name" value="SET domain"/>
    <property type="match status" value="1"/>
</dbReference>
<dbReference type="Gene3D" id="3.30.70.330">
    <property type="match status" value="1"/>
</dbReference>
<evidence type="ECO:0000313" key="24">
    <source>
        <dbReference type="Proteomes" id="UP000008370"/>
    </source>
</evidence>
<protein>
    <recommendedName>
        <fullName evidence="4">Histone-lysine N-methyltransferase, H3 lysine-4 specific</fullName>
        <ecNumber evidence="3">2.1.1.354</ecNumber>
    </recommendedName>
    <alternativeName>
        <fullName evidence="14">SET domain-containing protein 1</fullName>
    </alternativeName>
</protein>
<evidence type="ECO:0000256" key="7">
    <source>
        <dbReference type="ARBA" id="ARBA00022679"/>
    </source>
</evidence>
<dbReference type="GO" id="GO:0003723">
    <property type="term" value="F:RNA binding"/>
    <property type="evidence" value="ECO:0007669"/>
    <property type="project" value="UniProtKB-UniRule"/>
</dbReference>
<feature type="compositionally biased region" description="Pro residues" evidence="19">
    <location>
        <begin position="154"/>
        <end position="168"/>
    </location>
</feature>
<dbReference type="Pfam" id="PF11764">
    <property type="entry name" value="N-SET"/>
    <property type="match status" value="1"/>
</dbReference>
<dbReference type="CDD" id="cd19169">
    <property type="entry name" value="SET_SETD1"/>
    <property type="match status" value="1"/>
</dbReference>
<feature type="domain" description="RRM" evidence="20">
    <location>
        <begin position="422"/>
        <end position="511"/>
    </location>
</feature>
<dbReference type="GO" id="GO:0048188">
    <property type="term" value="C:Set1C/COMPASS complex"/>
    <property type="evidence" value="ECO:0007669"/>
    <property type="project" value="InterPro"/>
</dbReference>
<dbReference type="InParanoid" id="K5V3L9"/>
<comment type="subcellular location">
    <subcellularLocation>
        <location evidence="2">Chromosome</location>
    </subcellularLocation>
    <subcellularLocation>
        <location evidence="1">Nucleus</location>
    </subcellularLocation>
</comment>
<dbReference type="PANTHER" id="PTHR45814:SF2">
    <property type="entry name" value="HISTONE-LYSINE N-METHYLTRANSFERASE SETD1"/>
    <property type="match status" value="1"/>
</dbReference>
<keyword evidence="6" id="KW-0489">Methyltransferase</keyword>
<evidence type="ECO:0000256" key="10">
    <source>
        <dbReference type="ARBA" id="ARBA00022884"/>
    </source>
</evidence>
<evidence type="ECO:0000256" key="11">
    <source>
        <dbReference type="ARBA" id="ARBA00023015"/>
    </source>
</evidence>
<keyword evidence="7" id="KW-0808">Transferase</keyword>
<dbReference type="STRING" id="650164.K5V3L9"/>
<keyword evidence="9" id="KW-0156">Chromatin regulator</keyword>
<organism evidence="23 24">
    <name type="scientific">Phanerochaete carnosa (strain HHB-10118-sp)</name>
    <name type="common">White-rot fungus</name>
    <name type="synonym">Peniophora carnosa</name>
    <dbReference type="NCBI Taxonomy" id="650164"/>
    <lineage>
        <taxon>Eukaryota</taxon>
        <taxon>Fungi</taxon>
        <taxon>Dikarya</taxon>
        <taxon>Basidiomycota</taxon>
        <taxon>Agaricomycotina</taxon>
        <taxon>Agaricomycetes</taxon>
        <taxon>Polyporales</taxon>
        <taxon>Phanerochaetaceae</taxon>
        <taxon>Phanerochaete</taxon>
    </lineage>
</organism>
<reference evidence="23 24" key="1">
    <citation type="journal article" date="2012" name="BMC Genomics">
        <title>Comparative genomics of the white-rot fungi, Phanerochaete carnosa and P. chrysosporium, to elucidate the genetic basis of the distinct wood types they colonize.</title>
        <authorList>
            <person name="Suzuki H."/>
            <person name="MacDonald J."/>
            <person name="Syed K."/>
            <person name="Salamov A."/>
            <person name="Hori C."/>
            <person name="Aerts A."/>
            <person name="Henrissat B."/>
            <person name="Wiebenga A."/>
            <person name="vanKuyk P.A."/>
            <person name="Barry K."/>
            <person name="Lindquist E."/>
            <person name="LaButti K."/>
            <person name="Lapidus A."/>
            <person name="Lucas S."/>
            <person name="Coutinho P."/>
            <person name="Gong Y."/>
            <person name="Samejima M."/>
            <person name="Mahadevan R."/>
            <person name="Abou-Zaid M."/>
            <person name="de Vries R.P."/>
            <person name="Igarashi K."/>
            <person name="Yadav J.S."/>
            <person name="Grigoriev I.V."/>
            <person name="Master E.R."/>
        </authorList>
    </citation>
    <scope>NUCLEOTIDE SEQUENCE [LARGE SCALE GENOMIC DNA]</scope>
    <source>
        <strain evidence="23 24">HHB-10118-sp</strain>
    </source>
</reference>
<comment type="catalytic activity">
    <reaction evidence="15">
        <text>L-lysyl(4)-[histone H3] + 3 S-adenosyl-L-methionine = N(6),N(6),N(6)-trimethyl-L-lysyl(4)-[histone H3] + 3 S-adenosyl-L-homocysteine + 3 H(+)</text>
        <dbReference type="Rhea" id="RHEA:60260"/>
        <dbReference type="Rhea" id="RHEA-COMP:15537"/>
        <dbReference type="Rhea" id="RHEA-COMP:15547"/>
        <dbReference type="ChEBI" id="CHEBI:15378"/>
        <dbReference type="ChEBI" id="CHEBI:29969"/>
        <dbReference type="ChEBI" id="CHEBI:57856"/>
        <dbReference type="ChEBI" id="CHEBI:59789"/>
        <dbReference type="ChEBI" id="CHEBI:61961"/>
        <dbReference type="EC" id="2.1.1.354"/>
    </reaction>
</comment>
<dbReference type="InterPro" id="IPR000504">
    <property type="entry name" value="RRM_dom"/>
</dbReference>
<dbReference type="InterPro" id="IPR024636">
    <property type="entry name" value="SET_assoc"/>
</dbReference>
<dbReference type="PROSITE" id="PS50280">
    <property type="entry name" value="SET"/>
    <property type="match status" value="1"/>
</dbReference>
<keyword evidence="12" id="KW-0804">Transcription</keyword>
<evidence type="ECO:0000256" key="1">
    <source>
        <dbReference type="ARBA" id="ARBA00004123"/>
    </source>
</evidence>
<dbReference type="Pfam" id="PF11767">
    <property type="entry name" value="SET_assoc"/>
    <property type="match status" value="1"/>
</dbReference>
<dbReference type="PROSITE" id="PS50102">
    <property type="entry name" value="RRM"/>
    <property type="match status" value="1"/>
</dbReference>
<feature type="domain" description="SET" evidence="21">
    <location>
        <begin position="1250"/>
        <end position="1367"/>
    </location>
</feature>
<evidence type="ECO:0000259" key="22">
    <source>
        <dbReference type="PROSITE" id="PS50868"/>
    </source>
</evidence>
<evidence type="ECO:0000256" key="5">
    <source>
        <dbReference type="ARBA" id="ARBA00022454"/>
    </source>
</evidence>
<dbReference type="OrthoDB" id="308383at2759"/>
<dbReference type="PANTHER" id="PTHR45814">
    <property type="entry name" value="HISTONE-LYSINE N-METHYLTRANSFERASE SETD1"/>
    <property type="match status" value="1"/>
</dbReference>
<dbReference type="InterPro" id="IPR037841">
    <property type="entry name" value="SET_SETD1A/B"/>
</dbReference>
<feature type="region of interest" description="Disordered" evidence="19">
    <location>
        <begin position="1185"/>
        <end position="1214"/>
    </location>
</feature>
<evidence type="ECO:0000256" key="8">
    <source>
        <dbReference type="ARBA" id="ARBA00022691"/>
    </source>
</evidence>
<evidence type="ECO:0000313" key="23">
    <source>
        <dbReference type="EMBL" id="EKM57176.1"/>
    </source>
</evidence>
<dbReference type="SMART" id="SM00508">
    <property type="entry name" value="PostSET"/>
    <property type="match status" value="1"/>
</dbReference>
<evidence type="ECO:0000256" key="19">
    <source>
        <dbReference type="SAM" id="MobiDB-lite"/>
    </source>
</evidence>
<dbReference type="SMART" id="SM00360">
    <property type="entry name" value="RRM"/>
    <property type="match status" value="1"/>
</dbReference>
<evidence type="ECO:0000256" key="6">
    <source>
        <dbReference type="ARBA" id="ARBA00022603"/>
    </source>
</evidence>
<dbReference type="PROSITE" id="PS50868">
    <property type="entry name" value="POST_SET"/>
    <property type="match status" value="1"/>
</dbReference>
<dbReference type="SUPFAM" id="SSF54928">
    <property type="entry name" value="RNA-binding domain, RBD"/>
    <property type="match status" value="1"/>
</dbReference>
<feature type="region of interest" description="Disordered" evidence="19">
    <location>
        <begin position="918"/>
        <end position="1045"/>
    </location>
</feature>
<dbReference type="FunCoup" id="K5V3L9">
    <property type="interactions" value="57"/>
</dbReference>